<proteinExistence type="predicted"/>
<keyword evidence="3" id="KW-1185">Reference proteome</keyword>
<evidence type="ECO:0000256" key="1">
    <source>
        <dbReference type="SAM" id="MobiDB-lite"/>
    </source>
</evidence>
<comment type="caution">
    <text evidence="2">The sequence shown here is derived from an EMBL/GenBank/DDBJ whole genome shotgun (WGS) entry which is preliminary data.</text>
</comment>
<dbReference type="AlphaFoldDB" id="A0A9N8ZJW6"/>
<reference evidence="2" key="1">
    <citation type="submission" date="2021-06" db="EMBL/GenBank/DDBJ databases">
        <authorList>
            <person name="Kallberg Y."/>
            <person name="Tangrot J."/>
            <person name="Rosling A."/>
        </authorList>
    </citation>
    <scope>NUCLEOTIDE SEQUENCE</scope>
    <source>
        <strain evidence="2">CL551</strain>
    </source>
</reference>
<evidence type="ECO:0000313" key="2">
    <source>
        <dbReference type="EMBL" id="CAG8498218.1"/>
    </source>
</evidence>
<dbReference type="Proteomes" id="UP000789342">
    <property type="component" value="Unassembled WGS sequence"/>
</dbReference>
<feature type="region of interest" description="Disordered" evidence="1">
    <location>
        <begin position="1"/>
        <end position="33"/>
    </location>
</feature>
<name>A0A9N8ZJW6_9GLOM</name>
<protein>
    <submittedName>
        <fullName evidence="2">799_t:CDS:1</fullName>
    </submittedName>
</protein>
<gene>
    <name evidence="2" type="ORF">AMORRO_LOCUS3121</name>
</gene>
<evidence type="ECO:0000313" key="3">
    <source>
        <dbReference type="Proteomes" id="UP000789342"/>
    </source>
</evidence>
<dbReference type="EMBL" id="CAJVPV010001466">
    <property type="protein sequence ID" value="CAG8498218.1"/>
    <property type="molecule type" value="Genomic_DNA"/>
</dbReference>
<organism evidence="2 3">
    <name type="scientific">Acaulospora morrowiae</name>
    <dbReference type="NCBI Taxonomy" id="94023"/>
    <lineage>
        <taxon>Eukaryota</taxon>
        <taxon>Fungi</taxon>
        <taxon>Fungi incertae sedis</taxon>
        <taxon>Mucoromycota</taxon>
        <taxon>Glomeromycotina</taxon>
        <taxon>Glomeromycetes</taxon>
        <taxon>Diversisporales</taxon>
        <taxon>Acaulosporaceae</taxon>
        <taxon>Acaulospora</taxon>
    </lineage>
</organism>
<accession>A0A9N8ZJW6</accession>
<sequence length="71" mass="8557">MRFERGVPRERTTSKRESEDPRNDPPNGDEHYDTYDTYMMRATITFEIDDELVSDKIIYKRWMGQLMCSCK</sequence>